<proteinExistence type="predicted"/>
<dbReference type="EMBL" id="LT559118">
    <property type="protein sequence ID" value="SBO97587.1"/>
    <property type="molecule type" value="Genomic_DNA"/>
</dbReference>
<accession>A0A1M4EF46</accession>
<dbReference type="AlphaFoldDB" id="A0A1M4EF46"/>
<organism evidence="2">
    <name type="scientific">Nonomuraea gerenzanensis</name>
    <dbReference type="NCBI Taxonomy" id="93944"/>
    <lineage>
        <taxon>Bacteria</taxon>
        <taxon>Bacillati</taxon>
        <taxon>Actinomycetota</taxon>
        <taxon>Actinomycetes</taxon>
        <taxon>Streptosporangiales</taxon>
        <taxon>Streptosporangiaceae</taxon>
        <taxon>Nonomuraea</taxon>
    </lineage>
</organism>
<sequence length="163" mass="18038">MVYSLYLARSYFGGGGHRHDFEYVEVVWNKDANGSWSRSWFLMSTRGKHRGLSRDRAESVSGSDRTTVGRGPAHPRAYVGWGSHAMFNSKGGLKDIVSQLYWREYRSDTYSSWATESGGPVEVADGSEPAARFDAAAGHFGKADSDPARLGRELCSHRIDVDA</sequence>
<name>A0A1M4EF46_9ACTN</name>
<gene>
    <name evidence="2" type="ORF">BN4615_P7103</name>
</gene>
<evidence type="ECO:0000256" key="1">
    <source>
        <dbReference type="SAM" id="MobiDB-lite"/>
    </source>
</evidence>
<protein>
    <submittedName>
        <fullName evidence="2">Uncharacterized protein</fullName>
    </submittedName>
</protein>
<evidence type="ECO:0000313" key="2">
    <source>
        <dbReference type="EMBL" id="SBO97587.1"/>
    </source>
</evidence>
<reference evidence="2" key="1">
    <citation type="submission" date="2016-04" db="EMBL/GenBank/DDBJ databases">
        <authorList>
            <person name="Evans L.H."/>
            <person name="Alamgir A."/>
            <person name="Owens N."/>
            <person name="Weber N.D."/>
            <person name="Virtaneva K."/>
            <person name="Barbian K."/>
            <person name="Babar A."/>
            <person name="Rosenke K."/>
        </authorList>
    </citation>
    <scope>NUCLEOTIDE SEQUENCE</scope>
    <source>
        <strain evidence="2">Nono1</strain>
    </source>
</reference>
<dbReference type="RefSeq" id="WP_225266344.1">
    <property type="nucleotide sequence ID" value="NZ_CP084058.1"/>
</dbReference>
<feature type="region of interest" description="Disordered" evidence="1">
    <location>
        <begin position="52"/>
        <end position="71"/>
    </location>
</feature>